<dbReference type="EMBL" id="JABEMA010000054">
    <property type="protein sequence ID" value="NNH22616.1"/>
    <property type="molecule type" value="Genomic_DNA"/>
</dbReference>
<reference evidence="2 3" key="1">
    <citation type="submission" date="2020-05" db="EMBL/GenBank/DDBJ databases">
        <title>MicrobeNet Type strains.</title>
        <authorList>
            <person name="Nicholson A.C."/>
        </authorList>
    </citation>
    <scope>NUCLEOTIDE SEQUENCE [LARGE SCALE GENOMIC DNA]</scope>
    <source>
        <strain evidence="2 3">JCM 14547</strain>
    </source>
</reference>
<sequence length="67" mass="7055">MRSPAQDLEELLTDVGPPLSQVPPAWEQILSPEHRAVLSRVSGGVGPGGAVRLHLGAADTDLMRNST</sequence>
<feature type="region of interest" description="Disordered" evidence="1">
    <location>
        <begin position="1"/>
        <end position="20"/>
    </location>
</feature>
<organism evidence="2 3">
    <name type="scientific">Pseudokineococcus marinus</name>
    <dbReference type="NCBI Taxonomy" id="351215"/>
    <lineage>
        <taxon>Bacteria</taxon>
        <taxon>Bacillati</taxon>
        <taxon>Actinomycetota</taxon>
        <taxon>Actinomycetes</taxon>
        <taxon>Kineosporiales</taxon>
        <taxon>Kineosporiaceae</taxon>
        <taxon>Pseudokineococcus</taxon>
    </lineage>
</organism>
<accession>A0A849BSV9</accession>
<proteinExistence type="predicted"/>
<keyword evidence="3" id="KW-1185">Reference proteome</keyword>
<dbReference type="AlphaFoldDB" id="A0A849BSV9"/>
<evidence type="ECO:0000313" key="3">
    <source>
        <dbReference type="Proteomes" id="UP000555552"/>
    </source>
</evidence>
<evidence type="ECO:0000256" key="1">
    <source>
        <dbReference type="SAM" id="MobiDB-lite"/>
    </source>
</evidence>
<gene>
    <name evidence="2" type="ORF">HLB09_05805</name>
</gene>
<comment type="caution">
    <text evidence="2">The sequence shown here is derived from an EMBL/GenBank/DDBJ whole genome shotgun (WGS) entry which is preliminary data.</text>
</comment>
<dbReference type="Proteomes" id="UP000555552">
    <property type="component" value="Unassembled WGS sequence"/>
</dbReference>
<evidence type="ECO:0000313" key="2">
    <source>
        <dbReference type="EMBL" id="NNH22616.1"/>
    </source>
</evidence>
<name>A0A849BSV9_9ACTN</name>
<protein>
    <submittedName>
        <fullName evidence="2">Uncharacterized protein</fullName>
    </submittedName>
</protein>
<dbReference type="RefSeq" id="WP_171202457.1">
    <property type="nucleotide sequence ID" value="NZ_BAAANP010000013.1"/>
</dbReference>